<keyword evidence="3" id="KW-1015">Disulfide bond</keyword>
<proteinExistence type="predicted"/>
<evidence type="ECO:0000256" key="4">
    <source>
        <dbReference type="ARBA" id="ARBA00023284"/>
    </source>
</evidence>
<evidence type="ECO:0000259" key="6">
    <source>
        <dbReference type="PROSITE" id="PS51352"/>
    </source>
</evidence>
<dbReference type="InterPro" id="IPR036249">
    <property type="entry name" value="Thioredoxin-like_sf"/>
</dbReference>
<evidence type="ECO:0000313" key="8">
    <source>
        <dbReference type="Proteomes" id="UP000660862"/>
    </source>
</evidence>
<keyword evidence="2" id="KW-0201">Cytochrome c-type biogenesis</keyword>
<dbReference type="GO" id="GO:0016491">
    <property type="term" value="F:oxidoreductase activity"/>
    <property type="evidence" value="ECO:0007669"/>
    <property type="project" value="InterPro"/>
</dbReference>
<protein>
    <recommendedName>
        <fullName evidence="6">Thioredoxin domain-containing protein</fullName>
    </recommendedName>
</protein>
<feature type="domain" description="Thioredoxin" evidence="6">
    <location>
        <begin position="248"/>
        <end position="388"/>
    </location>
</feature>
<comment type="caution">
    <text evidence="7">The sequence shown here is derived from an EMBL/GenBank/DDBJ whole genome shotgun (WGS) entry which is preliminary data.</text>
</comment>
<dbReference type="GO" id="GO:0017004">
    <property type="term" value="P:cytochrome complex assembly"/>
    <property type="evidence" value="ECO:0007669"/>
    <property type="project" value="UniProtKB-KW"/>
</dbReference>
<dbReference type="RefSeq" id="WP_188507359.1">
    <property type="nucleotide sequence ID" value="NZ_BMER01000004.1"/>
</dbReference>
<feature type="signal peptide" evidence="5">
    <location>
        <begin position="1"/>
        <end position="23"/>
    </location>
</feature>
<reference evidence="7" key="2">
    <citation type="submission" date="2020-09" db="EMBL/GenBank/DDBJ databases">
        <authorList>
            <person name="Sun Q."/>
            <person name="Zhou Y."/>
        </authorList>
    </citation>
    <scope>NUCLEOTIDE SEQUENCE</scope>
    <source>
        <strain evidence="7">CGMCC 1.12195</strain>
    </source>
</reference>
<dbReference type="PROSITE" id="PS51352">
    <property type="entry name" value="THIOREDOXIN_2"/>
    <property type="match status" value="1"/>
</dbReference>
<evidence type="ECO:0000256" key="1">
    <source>
        <dbReference type="ARBA" id="ARBA00004196"/>
    </source>
</evidence>
<dbReference type="EMBL" id="BMER01000004">
    <property type="protein sequence ID" value="GGG96596.1"/>
    <property type="molecule type" value="Genomic_DNA"/>
</dbReference>
<dbReference type="CDD" id="cd02966">
    <property type="entry name" value="TlpA_like_family"/>
    <property type="match status" value="1"/>
</dbReference>
<dbReference type="PANTHER" id="PTHR42852">
    <property type="entry name" value="THIOL:DISULFIDE INTERCHANGE PROTEIN DSBE"/>
    <property type="match status" value="1"/>
</dbReference>
<dbReference type="PANTHER" id="PTHR42852:SF6">
    <property type="entry name" value="THIOL:DISULFIDE INTERCHANGE PROTEIN DSBE"/>
    <property type="match status" value="1"/>
</dbReference>
<dbReference type="Gene3D" id="3.40.30.10">
    <property type="entry name" value="Glutaredoxin"/>
    <property type="match status" value="1"/>
</dbReference>
<comment type="subcellular location">
    <subcellularLocation>
        <location evidence="1">Cell envelope</location>
    </subcellularLocation>
</comment>
<name>A0A917HXW8_9SPHI</name>
<reference evidence="7" key="1">
    <citation type="journal article" date="2014" name="Int. J. Syst. Evol. Microbiol.">
        <title>Complete genome sequence of Corynebacterium casei LMG S-19264T (=DSM 44701T), isolated from a smear-ripened cheese.</title>
        <authorList>
            <consortium name="US DOE Joint Genome Institute (JGI-PGF)"/>
            <person name="Walter F."/>
            <person name="Albersmeier A."/>
            <person name="Kalinowski J."/>
            <person name="Ruckert C."/>
        </authorList>
    </citation>
    <scope>NUCLEOTIDE SEQUENCE</scope>
    <source>
        <strain evidence="7">CGMCC 1.12195</strain>
    </source>
</reference>
<feature type="chain" id="PRO_5037964395" description="Thioredoxin domain-containing protein" evidence="5">
    <location>
        <begin position="24"/>
        <end position="388"/>
    </location>
</feature>
<evidence type="ECO:0000313" key="7">
    <source>
        <dbReference type="EMBL" id="GGG96596.1"/>
    </source>
</evidence>
<dbReference type="Pfam" id="PF00578">
    <property type="entry name" value="AhpC-TSA"/>
    <property type="match status" value="1"/>
</dbReference>
<dbReference type="InterPro" id="IPR050553">
    <property type="entry name" value="Thioredoxin_ResA/DsbE_sf"/>
</dbReference>
<keyword evidence="4" id="KW-0676">Redox-active center</keyword>
<sequence>MNITTLFAASAICLAACVTTTTAQTVKRGEHTPTMQDTYLVAGELVDGNSKNIVVCKAHEHPYSNQLIVPVIDGKFFFTLPAKSAAAYMLIPEENFEGFLRAYVIFPEPDIYVTLYPGERYAENTVTGSPLTTEYHRIRADLQQQVATREVQIDSLRDLVAAGQLAEAEATTQDSLLNIDYLGWVDAYISEHPTLVSYQLIKDLILMAEDDAHSLKTANKHYSTFAARFPDHPYTDMIGTYLNGKYQLEEGKQYIPFKAEDLTGKLVLADTLLAPKATLLNFWASWCGPCISKARTMVPVYEVFKDKGFGIINIARELRDTQSLEALLEREQLPWQVNLVDLESQYGVWHKYGITNLGGAMVLVDGDKQILAVDPTPEEVTALLEQLD</sequence>
<organism evidence="7 8">
    <name type="scientific">Parapedobacter pyrenivorans</name>
    <dbReference type="NCBI Taxonomy" id="1305674"/>
    <lineage>
        <taxon>Bacteria</taxon>
        <taxon>Pseudomonadati</taxon>
        <taxon>Bacteroidota</taxon>
        <taxon>Sphingobacteriia</taxon>
        <taxon>Sphingobacteriales</taxon>
        <taxon>Sphingobacteriaceae</taxon>
        <taxon>Parapedobacter</taxon>
    </lineage>
</organism>
<accession>A0A917HXW8</accession>
<keyword evidence="5" id="KW-0732">Signal</keyword>
<dbReference type="InterPro" id="IPR000866">
    <property type="entry name" value="AhpC/TSA"/>
</dbReference>
<dbReference type="AlphaFoldDB" id="A0A917HXW8"/>
<keyword evidence="8" id="KW-1185">Reference proteome</keyword>
<dbReference type="SUPFAM" id="SSF52833">
    <property type="entry name" value="Thioredoxin-like"/>
    <property type="match status" value="1"/>
</dbReference>
<dbReference type="Proteomes" id="UP000660862">
    <property type="component" value="Unassembled WGS sequence"/>
</dbReference>
<evidence type="ECO:0000256" key="3">
    <source>
        <dbReference type="ARBA" id="ARBA00023157"/>
    </source>
</evidence>
<dbReference type="GO" id="GO:0016209">
    <property type="term" value="F:antioxidant activity"/>
    <property type="evidence" value="ECO:0007669"/>
    <property type="project" value="InterPro"/>
</dbReference>
<dbReference type="InterPro" id="IPR013766">
    <property type="entry name" value="Thioredoxin_domain"/>
</dbReference>
<dbReference type="GO" id="GO:0030313">
    <property type="term" value="C:cell envelope"/>
    <property type="evidence" value="ECO:0007669"/>
    <property type="project" value="UniProtKB-SubCell"/>
</dbReference>
<evidence type="ECO:0000256" key="5">
    <source>
        <dbReference type="SAM" id="SignalP"/>
    </source>
</evidence>
<gene>
    <name evidence="7" type="ORF">GCM10007415_34760</name>
</gene>
<evidence type="ECO:0000256" key="2">
    <source>
        <dbReference type="ARBA" id="ARBA00022748"/>
    </source>
</evidence>